<proteinExistence type="predicted"/>
<organism evidence="1">
    <name type="scientific">marine sediment metagenome</name>
    <dbReference type="NCBI Taxonomy" id="412755"/>
    <lineage>
        <taxon>unclassified sequences</taxon>
        <taxon>metagenomes</taxon>
        <taxon>ecological metagenomes</taxon>
    </lineage>
</organism>
<dbReference type="EMBL" id="LAZR01000673">
    <property type="protein sequence ID" value="KKN61062.1"/>
    <property type="molecule type" value="Genomic_DNA"/>
</dbReference>
<gene>
    <name evidence="1" type="ORF">LCGC14_0525700</name>
</gene>
<sequence length="280" mass="33968">MIYKKIHIFNKRDCLLIGLSENELILMRKLFEDYLQLYFSLYESLNSIKSEITGINDLDCYHNFLICRKYIQKMFFLFNLESCINQRMSFQNFRMNINDINNFVFSISQIFEWYKQKFNQHKKIKRTSNQIRNLLKAYPDYNFSAHEIKLFFKWLMYNDYLLIDNISLDRIEYHLRKVIKQMIIKEQVIKNGYLLSLNPNYPYSPRKLSQIPPPIISSKQILNSMSDKAISLSEIKLKLKIEDNDLLNWVKVKIKEFKNQKKIEEDFVEGKLVWRLVKYE</sequence>
<reference evidence="1" key="1">
    <citation type="journal article" date="2015" name="Nature">
        <title>Complex archaea that bridge the gap between prokaryotes and eukaryotes.</title>
        <authorList>
            <person name="Spang A."/>
            <person name="Saw J.H."/>
            <person name="Jorgensen S.L."/>
            <person name="Zaremba-Niedzwiedzka K."/>
            <person name="Martijn J."/>
            <person name="Lind A.E."/>
            <person name="van Eijk R."/>
            <person name="Schleper C."/>
            <person name="Guy L."/>
            <person name="Ettema T.J."/>
        </authorList>
    </citation>
    <scope>NUCLEOTIDE SEQUENCE</scope>
</reference>
<evidence type="ECO:0000313" key="1">
    <source>
        <dbReference type="EMBL" id="KKN61062.1"/>
    </source>
</evidence>
<dbReference type="AlphaFoldDB" id="A0A0F9SFI8"/>
<protein>
    <submittedName>
        <fullName evidence="1">Uncharacterized protein</fullName>
    </submittedName>
</protein>
<accession>A0A0F9SFI8</accession>
<comment type="caution">
    <text evidence="1">The sequence shown here is derived from an EMBL/GenBank/DDBJ whole genome shotgun (WGS) entry which is preliminary data.</text>
</comment>
<name>A0A0F9SFI8_9ZZZZ</name>